<comment type="cofactor">
    <cofactor evidence="10">
        <name>Mn(2+)</name>
        <dbReference type="ChEBI" id="CHEBI:29035"/>
    </cofactor>
    <text evidence="10">Binds 2 Mn(2+) ions per subunit in a binuclear metal center.</text>
</comment>
<keyword evidence="2 10" id="KW-0444">Lipid biosynthesis</keyword>
<feature type="binding site" evidence="10">
    <location>
        <position position="70"/>
    </location>
    <ligand>
        <name>Mn(2+)</name>
        <dbReference type="ChEBI" id="CHEBI:29035"/>
        <label>1</label>
    </ligand>
</feature>
<dbReference type="InterPro" id="IPR043461">
    <property type="entry name" value="LpxH-like"/>
</dbReference>
<feature type="binding site" evidence="10">
    <location>
        <position position="174"/>
    </location>
    <ligand>
        <name>Mn(2+)</name>
        <dbReference type="ChEBI" id="CHEBI:29035"/>
        <label>2</label>
    </ligand>
</feature>
<dbReference type="KEGG" id="xcv:XCV1066"/>
<feature type="binding site" evidence="10">
    <location>
        <position position="68"/>
    </location>
    <ligand>
        <name>Mn(2+)</name>
        <dbReference type="ChEBI" id="CHEBI:29035"/>
        <label>1</label>
    </ligand>
</feature>
<keyword evidence="5 10" id="KW-0479">Metal-binding</keyword>
<gene>
    <name evidence="10" type="primary">lpxH</name>
    <name evidence="12" type="ordered locus">XCV1066</name>
</gene>
<keyword evidence="9 10" id="KW-0464">Manganese</keyword>
<dbReference type="GO" id="GO:0030145">
    <property type="term" value="F:manganese ion binding"/>
    <property type="evidence" value="ECO:0007669"/>
    <property type="project" value="UniProtKB-UniRule"/>
</dbReference>
<dbReference type="GO" id="GO:0009245">
    <property type="term" value="P:lipid A biosynthetic process"/>
    <property type="evidence" value="ECO:0007669"/>
    <property type="project" value="UniProtKB-UniRule"/>
</dbReference>
<protein>
    <recommendedName>
        <fullName evidence="10">UDP-2,3-diacylglucosamine hydrolase</fullName>
        <ecNumber evidence="10">3.6.1.54</ecNumber>
    </recommendedName>
    <alternativeName>
        <fullName evidence="10">UDP-2,3-diacylglucosamine diphosphatase</fullName>
    </alternativeName>
</protein>
<dbReference type="EC" id="3.6.1.54" evidence="10"/>
<evidence type="ECO:0000256" key="10">
    <source>
        <dbReference type="HAMAP-Rule" id="MF_00575"/>
    </source>
</evidence>
<dbReference type="GO" id="GO:0019897">
    <property type="term" value="C:extrinsic component of plasma membrane"/>
    <property type="evidence" value="ECO:0007669"/>
    <property type="project" value="UniProtKB-UniRule"/>
</dbReference>
<accession>Q3BWR6</accession>
<dbReference type="GO" id="GO:0008758">
    <property type="term" value="F:UDP-2,3-diacylglucosamine hydrolase activity"/>
    <property type="evidence" value="ECO:0007669"/>
    <property type="project" value="UniProtKB-UniRule"/>
</dbReference>
<dbReference type="NCBIfam" id="TIGR01854">
    <property type="entry name" value="lipid_A_lpxH"/>
    <property type="match status" value="1"/>
</dbReference>
<evidence type="ECO:0000313" key="12">
    <source>
        <dbReference type="EMBL" id="CAJ22697.1"/>
    </source>
</evidence>
<feature type="binding site" evidence="10">
    <location>
        <position position="264"/>
    </location>
    <ligand>
        <name>Mn(2+)</name>
        <dbReference type="ChEBI" id="CHEBI:29035"/>
        <label>1</label>
    </ligand>
</feature>
<dbReference type="UniPathway" id="UPA00359">
    <property type="reaction ID" value="UER00480"/>
</dbReference>
<dbReference type="HOGENOM" id="CLU_074586_0_0_6"/>
<dbReference type="STRING" id="456327.BJD11_17395"/>
<dbReference type="Proteomes" id="UP000007069">
    <property type="component" value="Chromosome"/>
</dbReference>
<comment type="pathway">
    <text evidence="10">Glycolipid biosynthesis; lipid IV(A) biosynthesis; lipid IV(A) from (3R)-3-hydroxytetradecanoyl-[acyl-carrier-protein] and UDP-N-acetyl-alpha-D-glucosamine: step 4/6.</text>
</comment>
<comment type="similarity">
    <text evidence="10">Belongs to the LpxH family.</text>
</comment>
<name>Q3BWR6_XANE5</name>
<feature type="binding site" evidence="10">
    <location>
        <position position="139"/>
    </location>
    <ligand>
        <name>Mn(2+)</name>
        <dbReference type="ChEBI" id="CHEBI:29035"/>
        <label>2</label>
    </ligand>
</feature>
<feature type="binding site" evidence="10">
    <location>
        <position position="182"/>
    </location>
    <ligand>
        <name>substrate</name>
    </ligand>
</feature>
<evidence type="ECO:0000256" key="2">
    <source>
        <dbReference type="ARBA" id="ARBA00022516"/>
    </source>
</evidence>
<evidence type="ECO:0000256" key="3">
    <source>
        <dbReference type="ARBA" id="ARBA00022519"/>
    </source>
</evidence>
<feature type="binding site" evidence="10">
    <location>
        <position position="228"/>
    </location>
    <ligand>
        <name>substrate</name>
    </ligand>
</feature>
<feature type="binding site" evidence="10">
    <location>
        <position position="101"/>
    </location>
    <ligand>
        <name>Mn(2+)</name>
        <dbReference type="ChEBI" id="CHEBI:29035"/>
        <label>1</label>
    </ligand>
</feature>
<feature type="domain" description="Calcineurin-like phosphoesterase" evidence="11">
    <location>
        <begin position="61"/>
        <end position="266"/>
    </location>
</feature>
<dbReference type="eggNOG" id="COG2908">
    <property type="taxonomic scope" value="Bacteria"/>
</dbReference>
<organism evidence="12 13">
    <name type="scientific">Xanthomonas euvesicatoria pv. vesicatoria (strain 85-10)</name>
    <name type="common">Xanthomonas campestris pv. vesicatoria</name>
    <dbReference type="NCBI Taxonomy" id="316273"/>
    <lineage>
        <taxon>Bacteria</taxon>
        <taxon>Pseudomonadati</taxon>
        <taxon>Pseudomonadota</taxon>
        <taxon>Gammaproteobacteria</taxon>
        <taxon>Lysobacterales</taxon>
        <taxon>Lysobacteraceae</taxon>
        <taxon>Xanthomonas</taxon>
    </lineage>
</organism>
<dbReference type="PANTHER" id="PTHR34990">
    <property type="entry name" value="UDP-2,3-DIACYLGLUCOSAMINE HYDROLASE-RELATED"/>
    <property type="match status" value="1"/>
</dbReference>
<evidence type="ECO:0000256" key="7">
    <source>
        <dbReference type="ARBA" id="ARBA00023098"/>
    </source>
</evidence>
<comment type="subcellular location">
    <subcellularLocation>
        <location evidence="10">Cell inner membrane</location>
        <topology evidence="10">Peripheral membrane protein</topology>
        <orientation evidence="10">Cytoplasmic side</orientation>
    </subcellularLocation>
</comment>
<dbReference type="AlphaFoldDB" id="Q3BWR6"/>
<keyword evidence="6 10" id="KW-0378">Hydrolase</keyword>
<feature type="binding site" evidence="10">
    <location>
        <position position="101"/>
    </location>
    <ligand>
        <name>Mn(2+)</name>
        <dbReference type="ChEBI" id="CHEBI:29035"/>
        <label>2</label>
    </ligand>
</feature>
<keyword evidence="1 10" id="KW-1003">Cell membrane</keyword>
<sequence length="307" mass="33301">MPTHAHVARRVRPAGCLNGDRQPAASLQVGTPIAAKLQCFCGSRFPIPDSRPALPPYNGAMTTLFISDLHLDPARPAITELFLEFLRTQVPGSDALYILGDLFEAWIGDDTPSTAADAVAVALHAVADSGVPVFFMAGNRDFLVGETYAQRAGFRILPDPTVIDLYGHTTLLMHGDLLCTDDTAYQAFRAQTRDPVFQAQFLAQPLAARVAFAQQARAASQARHAELKQGDQSRFETVTDVSPAEVEATFVRYGLDRLIHGHTHRPAIHTLQAGGNTCTRIVLGDWYEQGSVLRVDADGVSLEQLAL</sequence>
<comment type="function">
    <text evidence="10">Hydrolyzes the pyrophosphate bond of UDP-2,3-diacylglucosamine to yield 2,3-diacylglucosamine 1-phosphate (lipid X) and UMP by catalyzing the attack of water at the alpha-P atom. Involved in the biosynthesis of lipid A, a phosphorylated glycolipid that anchors the lipopolysaccharide to the outer membrane of the cell.</text>
</comment>
<dbReference type="GO" id="GO:0005737">
    <property type="term" value="C:cytoplasm"/>
    <property type="evidence" value="ECO:0007669"/>
    <property type="project" value="InterPro"/>
</dbReference>
<reference evidence="12 13" key="1">
    <citation type="journal article" date="2005" name="J. Bacteriol.">
        <title>Insights into genome plasticity and pathogenicity of the plant pathogenic Bacterium Xanthomonas campestris pv. vesicatoria revealed by the complete genome sequence.</title>
        <authorList>
            <person name="Thieme F."/>
            <person name="Koebnik R."/>
            <person name="Bekel T."/>
            <person name="Berger C."/>
            <person name="Boch J."/>
            <person name="Buettner D."/>
            <person name="Caldana C."/>
            <person name="Gaigalat L."/>
            <person name="Goesmann A."/>
            <person name="Kay S."/>
            <person name="Kirchner O."/>
            <person name="Lanz C."/>
            <person name="Linke B."/>
            <person name="McHardy A.C."/>
            <person name="Meyer F."/>
            <person name="Mittenhuber G."/>
            <person name="Nies D.H."/>
            <person name="Niesbach-Kloesgen U."/>
            <person name="Patschkowski T."/>
            <person name="Rueckert C."/>
            <person name="Rupp O."/>
            <person name="Schneicker S."/>
            <person name="Schuster S.C."/>
            <person name="Vorhoelter F.J."/>
            <person name="Weber E."/>
            <person name="Puehler A."/>
            <person name="Bonas U."/>
            <person name="Bartels D."/>
            <person name="Kaiser O."/>
        </authorList>
    </citation>
    <scope>NUCLEOTIDE SEQUENCE [LARGE SCALE GENOMIC DNA]</scope>
    <source>
        <strain evidence="12 13">85-10</strain>
    </source>
</reference>
<dbReference type="Pfam" id="PF00149">
    <property type="entry name" value="Metallophos"/>
    <property type="match status" value="1"/>
</dbReference>
<dbReference type="EMBL" id="AM039952">
    <property type="protein sequence ID" value="CAJ22697.1"/>
    <property type="molecule type" value="Genomic_DNA"/>
</dbReference>
<evidence type="ECO:0000256" key="8">
    <source>
        <dbReference type="ARBA" id="ARBA00023136"/>
    </source>
</evidence>
<evidence type="ECO:0000256" key="4">
    <source>
        <dbReference type="ARBA" id="ARBA00022556"/>
    </source>
</evidence>
<keyword evidence="7 10" id="KW-0443">Lipid metabolism</keyword>
<evidence type="ECO:0000256" key="5">
    <source>
        <dbReference type="ARBA" id="ARBA00022723"/>
    </source>
</evidence>
<feature type="binding site" evidence="10">
    <location>
        <position position="262"/>
    </location>
    <ligand>
        <name>substrate</name>
    </ligand>
</feature>
<dbReference type="InterPro" id="IPR029052">
    <property type="entry name" value="Metallo-depent_PP-like"/>
</dbReference>
<comment type="caution">
    <text evidence="10">Lacks conserved residue(s) required for the propagation of feature annotation.</text>
</comment>
<proteinExistence type="inferred from homology"/>
<keyword evidence="4 10" id="KW-0441">Lipid A biosynthesis</keyword>
<dbReference type="CDD" id="cd07398">
    <property type="entry name" value="MPP_YbbF-LpxH"/>
    <property type="match status" value="1"/>
</dbReference>
<evidence type="ECO:0000256" key="9">
    <source>
        <dbReference type="ARBA" id="ARBA00023211"/>
    </source>
</evidence>
<feature type="binding site" evidence="10">
    <location>
        <position position="220"/>
    </location>
    <ligand>
        <name>substrate</name>
    </ligand>
</feature>
<dbReference type="HAMAP" id="MF_00575">
    <property type="entry name" value="LpxH"/>
    <property type="match status" value="1"/>
</dbReference>
<keyword evidence="3 10" id="KW-0997">Cell inner membrane</keyword>
<evidence type="ECO:0000256" key="1">
    <source>
        <dbReference type="ARBA" id="ARBA00022475"/>
    </source>
</evidence>
<dbReference type="PANTHER" id="PTHR34990:SF1">
    <property type="entry name" value="UDP-2,3-DIACYLGLUCOSAMINE HYDROLASE"/>
    <property type="match status" value="1"/>
</dbReference>
<evidence type="ECO:0000259" key="11">
    <source>
        <dbReference type="Pfam" id="PF00149"/>
    </source>
</evidence>
<dbReference type="Gene3D" id="3.60.21.10">
    <property type="match status" value="1"/>
</dbReference>
<comment type="catalytic activity">
    <reaction evidence="10">
        <text>UDP-2-N,3-O-bis[(3R)-3-hydroxytetradecanoyl]-alpha-D-glucosamine + H2O = 2-N,3-O-bis[(3R)-3-hydroxytetradecanoyl]-alpha-D-glucosaminyl 1-phosphate + UMP + 2 H(+)</text>
        <dbReference type="Rhea" id="RHEA:25213"/>
        <dbReference type="ChEBI" id="CHEBI:15377"/>
        <dbReference type="ChEBI" id="CHEBI:15378"/>
        <dbReference type="ChEBI" id="CHEBI:57865"/>
        <dbReference type="ChEBI" id="CHEBI:57957"/>
        <dbReference type="ChEBI" id="CHEBI:78847"/>
        <dbReference type="EC" id="3.6.1.54"/>
    </reaction>
</comment>
<dbReference type="SUPFAM" id="SSF56300">
    <property type="entry name" value="Metallo-dependent phosphatases"/>
    <property type="match status" value="1"/>
</dbReference>
<feature type="binding site" evidence="10">
    <location>
        <position position="262"/>
    </location>
    <ligand>
        <name>Mn(2+)</name>
        <dbReference type="ChEBI" id="CHEBI:29035"/>
        <label>2</label>
    </ligand>
</feature>
<evidence type="ECO:0000256" key="6">
    <source>
        <dbReference type="ARBA" id="ARBA00022801"/>
    </source>
</evidence>
<dbReference type="InterPro" id="IPR010138">
    <property type="entry name" value="UDP-diacylglucosamine_Hdrlase"/>
</dbReference>
<evidence type="ECO:0000313" key="13">
    <source>
        <dbReference type="Proteomes" id="UP000007069"/>
    </source>
</evidence>
<keyword evidence="8 10" id="KW-0472">Membrane</keyword>
<feature type="binding site" evidence="10">
    <location>
        <begin position="139"/>
        <end position="140"/>
    </location>
    <ligand>
        <name>substrate</name>
    </ligand>
</feature>
<dbReference type="InterPro" id="IPR004843">
    <property type="entry name" value="Calcineurin-like_PHP"/>
</dbReference>
<dbReference type="NCBIfam" id="NF003743">
    <property type="entry name" value="PRK05340.1"/>
    <property type="match status" value="1"/>
</dbReference>